<reference evidence="2" key="1">
    <citation type="submission" date="2023-05" db="EMBL/GenBank/DDBJ databases">
        <authorList>
            <person name="Huff M."/>
        </authorList>
    </citation>
    <scope>NUCLEOTIDE SEQUENCE</scope>
</reference>
<evidence type="ECO:0000256" key="1">
    <source>
        <dbReference type="SAM" id="MobiDB-lite"/>
    </source>
</evidence>
<sequence>MMNNSRHQFFPSNKRKGGDDSPNVVKKPSTVTTKTLAKPSLHRPAATKPLDQPASSNTNTLLAGYLANEFLTKGTLLGQPWDPAPAEAVPLSVVSTDHKPSPSQKMGSEPQGKAENEEDSYQRYVEVSHLLKSDGAQIPGVFNPIQLIAKNVVLATLYVFAFQGIVD</sequence>
<dbReference type="PANTHER" id="PTHR34657:SF10">
    <property type="entry name" value="F21M11.6 PROTEIN"/>
    <property type="match status" value="1"/>
</dbReference>
<evidence type="ECO:0000313" key="3">
    <source>
        <dbReference type="Proteomes" id="UP000834106"/>
    </source>
</evidence>
<evidence type="ECO:0000313" key="2">
    <source>
        <dbReference type="EMBL" id="CAI9776681.1"/>
    </source>
</evidence>
<organism evidence="2 3">
    <name type="scientific">Fraxinus pennsylvanica</name>
    <dbReference type="NCBI Taxonomy" id="56036"/>
    <lineage>
        <taxon>Eukaryota</taxon>
        <taxon>Viridiplantae</taxon>
        <taxon>Streptophyta</taxon>
        <taxon>Embryophyta</taxon>
        <taxon>Tracheophyta</taxon>
        <taxon>Spermatophyta</taxon>
        <taxon>Magnoliopsida</taxon>
        <taxon>eudicotyledons</taxon>
        <taxon>Gunneridae</taxon>
        <taxon>Pentapetalae</taxon>
        <taxon>asterids</taxon>
        <taxon>lamiids</taxon>
        <taxon>Lamiales</taxon>
        <taxon>Oleaceae</taxon>
        <taxon>Oleeae</taxon>
        <taxon>Fraxinus</taxon>
    </lineage>
</organism>
<dbReference type="AlphaFoldDB" id="A0AAD2E6J7"/>
<feature type="region of interest" description="Disordered" evidence="1">
    <location>
        <begin position="88"/>
        <end position="119"/>
    </location>
</feature>
<protein>
    <submittedName>
        <fullName evidence="2">Uncharacterized protein</fullName>
    </submittedName>
</protein>
<feature type="compositionally biased region" description="Polar residues" evidence="1">
    <location>
        <begin position="1"/>
        <end position="11"/>
    </location>
</feature>
<feature type="compositionally biased region" description="Low complexity" evidence="1">
    <location>
        <begin position="24"/>
        <end position="35"/>
    </location>
</feature>
<name>A0AAD2E6J7_9LAMI</name>
<keyword evidence="3" id="KW-1185">Reference proteome</keyword>
<dbReference type="Proteomes" id="UP000834106">
    <property type="component" value="Chromosome 14"/>
</dbReference>
<dbReference type="EMBL" id="OU503049">
    <property type="protein sequence ID" value="CAI9776681.1"/>
    <property type="molecule type" value="Genomic_DNA"/>
</dbReference>
<proteinExistence type="predicted"/>
<gene>
    <name evidence="2" type="ORF">FPE_LOCUS24111</name>
</gene>
<feature type="region of interest" description="Disordered" evidence="1">
    <location>
        <begin position="1"/>
        <end position="55"/>
    </location>
</feature>
<dbReference type="PANTHER" id="PTHR34657">
    <property type="entry name" value="EMBRYO SAC DEVELOPMENT ARREST 6"/>
    <property type="match status" value="1"/>
</dbReference>
<accession>A0AAD2E6J7</accession>